<feature type="compositionally biased region" description="Polar residues" evidence="1">
    <location>
        <begin position="1"/>
        <end position="12"/>
    </location>
</feature>
<name>A0AA40FXJ6_9HYME</name>
<sequence length="130" mass="14458">MYQATVNPTSARGGTEPNPLSVIAPPLSPGNRKKIARWAISRYKFTASELLRLFQPVCKSAGSERARETWAYRVRVPRPPFGNVPARVSGPSTKRALRRTILRGLIRASIFSGGGEERRMEIVQVTNNPR</sequence>
<accession>A0AA40FXJ6</accession>
<dbReference type="AlphaFoldDB" id="A0AA40FXJ6"/>
<dbReference type="EMBL" id="JAHYIQ010000013">
    <property type="protein sequence ID" value="KAK1126716.1"/>
    <property type="molecule type" value="Genomic_DNA"/>
</dbReference>
<evidence type="ECO:0000313" key="2">
    <source>
        <dbReference type="EMBL" id="KAK1126716.1"/>
    </source>
</evidence>
<evidence type="ECO:0000256" key="1">
    <source>
        <dbReference type="SAM" id="MobiDB-lite"/>
    </source>
</evidence>
<reference evidence="2" key="1">
    <citation type="submission" date="2021-10" db="EMBL/GenBank/DDBJ databases">
        <title>Melipona bicolor Genome sequencing and assembly.</title>
        <authorList>
            <person name="Araujo N.S."/>
            <person name="Arias M.C."/>
        </authorList>
    </citation>
    <scope>NUCLEOTIDE SEQUENCE</scope>
    <source>
        <strain evidence="2">USP_2M_L1-L4_2017</strain>
        <tissue evidence="2">Whole body</tissue>
    </source>
</reference>
<organism evidence="2 3">
    <name type="scientific">Melipona bicolor</name>
    <dbReference type="NCBI Taxonomy" id="60889"/>
    <lineage>
        <taxon>Eukaryota</taxon>
        <taxon>Metazoa</taxon>
        <taxon>Ecdysozoa</taxon>
        <taxon>Arthropoda</taxon>
        <taxon>Hexapoda</taxon>
        <taxon>Insecta</taxon>
        <taxon>Pterygota</taxon>
        <taxon>Neoptera</taxon>
        <taxon>Endopterygota</taxon>
        <taxon>Hymenoptera</taxon>
        <taxon>Apocrita</taxon>
        <taxon>Aculeata</taxon>
        <taxon>Apoidea</taxon>
        <taxon>Anthophila</taxon>
        <taxon>Apidae</taxon>
        <taxon>Melipona</taxon>
    </lineage>
</organism>
<keyword evidence="3" id="KW-1185">Reference proteome</keyword>
<proteinExistence type="predicted"/>
<dbReference type="Proteomes" id="UP001177670">
    <property type="component" value="Unassembled WGS sequence"/>
</dbReference>
<evidence type="ECO:0000313" key="3">
    <source>
        <dbReference type="Proteomes" id="UP001177670"/>
    </source>
</evidence>
<comment type="caution">
    <text evidence="2">The sequence shown here is derived from an EMBL/GenBank/DDBJ whole genome shotgun (WGS) entry which is preliminary data.</text>
</comment>
<protein>
    <submittedName>
        <fullName evidence="2">Uncharacterized protein</fullName>
    </submittedName>
</protein>
<gene>
    <name evidence="2" type="ORF">K0M31_004340</name>
</gene>
<feature type="region of interest" description="Disordered" evidence="1">
    <location>
        <begin position="1"/>
        <end position="22"/>
    </location>
</feature>